<protein>
    <submittedName>
        <fullName evidence="1">Uncharacterized protein</fullName>
    </submittedName>
</protein>
<keyword evidence="2" id="KW-1185">Reference proteome</keyword>
<gene>
    <name evidence="1" type="ORF">FGO68_gene11612</name>
</gene>
<name>A0A8J8NC37_HALGN</name>
<sequence length="162" mass="18285">MQSTILQIRDLDLENMLRIVSTIVLVIQYKIISQQVKQVKFTQDRHLQANPRSRLWADSSLDHCLAQLYCTTLHPRRHQTPQYASETQTPYKLRSPLNYQAAPHCTWLHQSSAPIALSSNGIAPAFVRSSAFPSLARVTACITPHFRLFARGCAILGCDSLL</sequence>
<organism evidence="1 2">
    <name type="scientific">Halteria grandinella</name>
    <dbReference type="NCBI Taxonomy" id="5974"/>
    <lineage>
        <taxon>Eukaryota</taxon>
        <taxon>Sar</taxon>
        <taxon>Alveolata</taxon>
        <taxon>Ciliophora</taxon>
        <taxon>Intramacronucleata</taxon>
        <taxon>Spirotrichea</taxon>
        <taxon>Stichotrichia</taxon>
        <taxon>Sporadotrichida</taxon>
        <taxon>Halteriidae</taxon>
        <taxon>Halteria</taxon>
    </lineage>
</organism>
<reference evidence="1" key="1">
    <citation type="submission" date="2019-06" db="EMBL/GenBank/DDBJ databases">
        <authorList>
            <person name="Zheng W."/>
        </authorList>
    </citation>
    <scope>NUCLEOTIDE SEQUENCE</scope>
    <source>
        <strain evidence="1">QDHG01</strain>
    </source>
</reference>
<evidence type="ECO:0000313" key="1">
    <source>
        <dbReference type="EMBL" id="TNV72118.1"/>
    </source>
</evidence>
<proteinExistence type="predicted"/>
<evidence type="ECO:0000313" key="2">
    <source>
        <dbReference type="Proteomes" id="UP000785679"/>
    </source>
</evidence>
<dbReference type="Proteomes" id="UP000785679">
    <property type="component" value="Unassembled WGS sequence"/>
</dbReference>
<dbReference type="EMBL" id="RRYP01024153">
    <property type="protein sequence ID" value="TNV72118.1"/>
    <property type="molecule type" value="Genomic_DNA"/>
</dbReference>
<accession>A0A8J8NC37</accession>
<comment type="caution">
    <text evidence="1">The sequence shown here is derived from an EMBL/GenBank/DDBJ whole genome shotgun (WGS) entry which is preliminary data.</text>
</comment>
<dbReference type="AlphaFoldDB" id="A0A8J8NC37"/>